<reference evidence="1 2" key="1">
    <citation type="submission" date="2019-02" db="EMBL/GenBank/DDBJ databases">
        <title>Deep-cultivation of Planctomycetes and their phenomic and genomic characterization uncovers novel biology.</title>
        <authorList>
            <person name="Wiegand S."/>
            <person name="Jogler M."/>
            <person name="Boedeker C."/>
            <person name="Pinto D."/>
            <person name="Vollmers J."/>
            <person name="Rivas-Marin E."/>
            <person name="Kohn T."/>
            <person name="Peeters S.H."/>
            <person name="Heuer A."/>
            <person name="Rast P."/>
            <person name="Oberbeckmann S."/>
            <person name="Bunk B."/>
            <person name="Jeske O."/>
            <person name="Meyerdierks A."/>
            <person name="Storesund J.E."/>
            <person name="Kallscheuer N."/>
            <person name="Luecker S."/>
            <person name="Lage O.M."/>
            <person name="Pohl T."/>
            <person name="Merkel B.J."/>
            <person name="Hornburger P."/>
            <person name="Mueller R.-W."/>
            <person name="Bruemmer F."/>
            <person name="Labrenz M."/>
            <person name="Spormann A.M."/>
            <person name="Op den Camp H."/>
            <person name="Overmann J."/>
            <person name="Amann R."/>
            <person name="Jetten M.S.M."/>
            <person name="Mascher T."/>
            <person name="Medema M.H."/>
            <person name="Devos D.P."/>
            <person name="Kaster A.-K."/>
            <person name="Ovreas L."/>
            <person name="Rohde M."/>
            <person name="Galperin M.Y."/>
            <person name="Jogler C."/>
        </authorList>
    </citation>
    <scope>NUCLEOTIDE SEQUENCE [LARGE SCALE GENOMIC DNA]</scope>
    <source>
        <strain evidence="1 2">Pan181</strain>
    </source>
</reference>
<protein>
    <submittedName>
        <fullName evidence="1">Uncharacterized protein</fullName>
    </submittedName>
</protein>
<proteinExistence type="predicted"/>
<dbReference type="SUPFAM" id="SSF141371">
    <property type="entry name" value="PilZ domain-like"/>
    <property type="match status" value="1"/>
</dbReference>
<dbReference type="AlphaFoldDB" id="A0A518AKG2"/>
<dbReference type="RefSeq" id="WP_145246098.1">
    <property type="nucleotide sequence ID" value="NZ_CP036278.1"/>
</dbReference>
<keyword evidence="2" id="KW-1185">Reference proteome</keyword>
<gene>
    <name evidence="1" type="ORF">Pan181_14010</name>
</gene>
<accession>A0A518AKG2</accession>
<name>A0A518AKG2_9BACT</name>
<evidence type="ECO:0000313" key="1">
    <source>
        <dbReference type="EMBL" id="QDU55215.1"/>
    </source>
</evidence>
<evidence type="ECO:0000313" key="2">
    <source>
        <dbReference type="Proteomes" id="UP000315750"/>
    </source>
</evidence>
<dbReference type="Proteomes" id="UP000315750">
    <property type="component" value="Chromosome"/>
</dbReference>
<dbReference type="OrthoDB" id="290587at2"/>
<sequence>MLELDDKKSVAIPAWTAIPLRAALPEKLGDYFGRSGVMPSLPDSRRGYHRKYMRAKAVAQYQDTFLAVYLADISRSGLGFYSPIQIFPCEVMNLWLGREGHIQLVAKTCVRIGHACYRCGAQFKVD</sequence>
<organism evidence="1 2">
    <name type="scientific">Aeoliella mucimassa</name>
    <dbReference type="NCBI Taxonomy" id="2527972"/>
    <lineage>
        <taxon>Bacteria</taxon>
        <taxon>Pseudomonadati</taxon>
        <taxon>Planctomycetota</taxon>
        <taxon>Planctomycetia</taxon>
        <taxon>Pirellulales</taxon>
        <taxon>Lacipirellulaceae</taxon>
        <taxon>Aeoliella</taxon>
    </lineage>
</organism>
<dbReference type="EMBL" id="CP036278">
    <property type="protein sequence ID" value="QDU55215.1"/>
    <property type="molecule type" value="Genomic_DNA"/>
</dbReference>
<dbReference type="KEGG" id="amuc:Pan181_14010"/>